<evidence type="ECO:0000313" key="3">
    <source>
        <dbReference type="Proteomes" id="UP000042738"/>
    </source>
</evidence>
<dbReference type="STRING" id="138074.SYMBAF_80106"/>
<evidence type="ECO:0000313" key="2">
    <source>
        <dbReference type="EMBL" id="QLH63409.1"/>
    </source>
</evidence>
<dbReference type="RefSeq" id="WP_040266595.1">
    <property type="nucleotide sequence ID" value="NZ_CAXKXZ010000015.1"/>
</dbReference>
<feature type="transmembrane region" description="Helical" evidence="1">
    <location>
        <begin position="6"/>
        <end position="22"/>
    </location>
</feature>
<dbReference type="AlphaFoldDB" id="A0A068Z4L9"/>
<feature type="transmembrane region" description="Helical" evidence="1">
    <location>
        <begin position="34"/>
        <end position="59"/>
    </location>
</feature>
<dbReference type="InterPro" id="IPR008473">
    <property type="entry name" value="Phage_holin_3_7"/>
</dbReference>
<gene>
    <name evidence="2" type="ORF">SYMBAF_11330</name>
</gene>
<sequence>MKPVLIFNAIICLLIAVRLFCYRRTHDTRYRPLYNWLAWLLMCCTASVTVLICFSLYRYVFIAEAAINAVLLLCLLAARGNVASLIKPLRHHQKENPPHDTYTHP</sequence>
<protein>
    <submittedName>
        <fullName evidence="2">Phage holin family protein</fullName>
    </submittedName>
</protein>
<dbReference type="GeneID" id="93737086"/>
<dbReference type="Proteomes" id="UP000042738">
    <property type="component" value="Chromosome"/>
</dbReference>
<evidence type="ECO:0000256" key="1">
    <source>
        <dbReference type="SAM" id="Phobius"/>
    </source>
</evidence>
<dbReference type="Pfam" id="PF05449">
    <property type="entry name" value="Phage_holin_3_7"/>
    <property type="match status" value="1"/>
</dbReference>
<keyword evidence="1" id="KW-1133">Transmembrane helix</keyword>
<keyword evidence="1" id="KW-0472">Membrane</keyword>
<keyword evidence="1" id="KW-0812">Transmembrane</keyword>
<feature type="transmembrane region" description="Helical" evidence="1">
    <location>
        <begin position="65"/>
        <end position="86"/>
    </location>
</feature>
<accession>A0A068Z4L9</accession>
<organism evidence="2 3">
    <name type="scientific">Serratia symbiotica</name>
    <dbReference type="NCBI Taxonomy" id="138074"/>
    <lineage>
        <taxon>Bacteria</taxon>
        <taxon>Pseudomonadati</taxon>
        <taxon>Pseudomonadota</taxon>
        <taxon>Gammaproteobacteria</taxon>
        <taxon>Enterobacterales</taxon>
        <taxon>Yersiniaceae</taxon>
        <taxon>Serratia</taxon>
    </lineage>
</organism>
<reference evidence="2 3" key="1">
    <citation type="journal article" date="2014" name="Genome Announc.">
        <title>Whole-Genome Sequence of Serratia symbiotica Strain CWBI-2.3T, a Free-Living Symbiont of the Black Bean Aphid Aphis fabae.</title>
        <authorList>
            <person name="Foray V."/>
            <person name="Grigorescu A.S."/>
            <person name="Sabri A."/>
            <person name="Haubruge E."/>
            <person name="Lognay G."/>
            <person name="Francis F."/>
            <person name="Fauconnier M.L."/>
            <person name="Hance T."/>
            <person name="Thonart P."/>
        </authorList>
    </citation>
    <scope>NUCLEOTIDE SEQUENCE [LARGE SCALE GENOMIC DNA]</scope>
    <source>
        <strain evidence="2">CWBI-2.3</strain>
    </source>
</reference>
<name>A0A068Z4L9_9GAMM</name>
<dbReference type="EMBL" id="CP050855">
    <property type="protein sequence ID" value="QLH63409.1"/>
    <property type="molecule type" value="Genomic_DNA"/>
</dbReference>
<proteinExistence type="predicted"/>